<evidence type="ECO:0000256" key="1">
    <source>
        <dbReference type="ARBA" id="ARBA00006432"/>
    </source>
</evidence>
<dbReference type="InterPro" id="IPR042099">
    <property type="entry name" value="ANL_N_sf"/>
</dbReference>
<dbReference type="GO" id="GO:0006631">
    <property type="term" value="P:fatty acid metabolic process"/>
    <property type="evidence" value="ECO:0007669"/>
    <property type="project" value="TreeGrafter"/>
</dbReference>
<dbReference type="RefSeq" id="WP_272738614.1">
    <property type="nucleotide sequence ID" value="NZ_CP116942.1"/>
</dbReference>
<sequence>MDLHPATLWEAISDAVPDRLALVQGPTRRTWADLDRRAARLAGALAAEGLGAGSRVGILLHNCPEYLEAYVAALKLRAVPFNVNHRYTAEEVAYLLGNADADALVHHASLSSVAAAAAARAGRPGMLVEVEDGGPHHDGSARYEEVLLAADPAPRIRRDPDDVTMSYTGGTTGMPKGVVSRVGPPLTYLLQAVPPLMGRGPVALDDAPAFAASLEGTPDLMVSLPAPPLMHSTGMGIGALPALATGGTVVLLEHRHLDAHHLWDTVEAEGVNAITVVGDPFARPMLAALDEHPGRDLHRVRTISSSGAMFSAEVKAGLHRHLPQVVILDLIASTEGTMGMSIATADHPADTARFRPAPGVVVLGEDGHPLPPGSDEVGLVALPGGADRYHKDEARTASTFRVIDGTRYTVPGDLATIDADGTLSLRGRGLSCINTAGEKVYPEEVEEALKSVGGVADALVFGVDDERFGQAVAAVVSAPPGATVDVDVVLAAARQHLAGYKLPRTVVVVDRVPRTDVGKPDYPMARQLHAAAGRSA</sequence>
<name>A0AAF0BXH6_9ACTN</name>
<evidence type="ECO:0000313" key="6">
    <source>
        <dbReference type="Proteomes" id="UP001216390"/>
    </source>
</evidence>
<protein>
    <submittedName>
        <fullName evidence="5">AMP-binding protein</fullName>
    </submittedName>
</protein>
<evidence type="ECO:0000313" key="5">
    <source>
        <dbReference type="EMBL" id="WCO69100.1"/>
    </source>
</evidence>
<dbReference type="EMBL" id="CP116942">
    <property type="protein sequence ID" value="WCO69100.1"/>
    <property type="molecule type" value="Genomic_DNA"/>
</dbReference>
<dbReference type="InterPro" id="IPR020845">
    <property type="entry name" value="AMP-binding_CS"/>
</dbReference>
<dbReference type="KEGG" id="ima:PO878_10220"/>
<keyword evidence="6" id="KW-1185">Reference proteome</keyword>
<dbReference type="Gene3D" id="3.40.50.12780">
    <property type="entry name" value="N-terminal domain of ligase-like"/>
    <property type="match status" value="1"/>
</dbReference>
<feature type="domain" description="AMP-dependent synthetase/ligase" evidence="3">
    <location>
        <begin position="15"/>
        <end position="374"/>
    </location>
</feature>
<proteinExistence type="inferred from homology"/>
<dbReference type="GO" id="GO:0031956">
    <property type="term" value="F:medium-chain fatty acid-CoA ligase activity"/>
    <property type="evidence" value="ECO:0007669"/>
    <property type="project" value="TreeGrafter"/>
</dbReference>
<dbReference type="Pfam" id="PF13193">
    <property type="entry name" value="AMP-binding_C"/>
    <property type="match status" value="1"/>
</dbReference>
<feature type="domain" description="AMP-binding enzyme C-terminal" evidence="4">
    <location>
        <begin position="444"/>
        <end position="519"/>
    </location>
</feature>
<dbReference type="SUPFAM" id="SSF56801">
    <property type="entry name" value="Acetyl-CoA synthetase-like"/>
    <property type="match status" value="1"/>
</dbReference>
<dbReference type="InterPro" id="IPR000873">
    <property type="entry name" value="AMP-dep_synth/lig_dom"/>
</dbReference>
<dbReference type="PANTHER" id="PTHR43201">
    <property type="entry name" value="ACYL-COA SYNTHETASE"/>
    <property type="match status" value="1"/>
</dbReference>
<comment type="similarity">
    <text evidence="1">Belongs to the ATP-dependent AMP-binding enzyme family.</text>
</comment>
<evidence type="ECO:0000256" key="2">
    <source>
        <dbReference type="ARBA" id="ARBA00022598"/>
    </source>
</evidence>
<dbReference type="InterPro" id="IPR045851">
    <property type="entry name" value="AMP-bd_C_sf"/>
</dbReference>
<dbReference type="Gene3D" id="3.30.300.30">
    <property type="match status" value="1"/>
</dbReference>
<dbReference type="PROSITE" id="PS00455">
    <property type="entry name" value="AMP_BINDING"/>
    <property type="match status" value="1"/>
</dbReference>
<keyword evidence="2" id="KW-0436">Ligase</keyword>
<dbReference type="NCBIfam" id="NF005863">
    <property type="entry name" value="PRK07798.1"/>
    <property type="match status" value="1"/>
</dbReference>
<reference evidence="5" key="1">
    <citation type="submission" date="2023-01" db="EMBL/GenBank/DDBJ databases">
        <title>The diversity of Class Acidimicrobiia in South China Sea sediment environments and the proposal of Iamia marina sp. nov., a novel species of the genus Iamia.</title>
        <authorList>
            <person name="He Y."/>
            <person name="Tian X."/>
        </authorList>
    </citation>
    <scope>NUCLEOTIDE SEQUENCE</scope>
    <source>
        <strain evidence="5">DSM 19957</strain>
    </source>
</reference>
<evidence type="ECO:0000259" key="4">
    <source>
        <dbReference type="Pfam" id="PF13193"/>
    </source>
</evidence>
<accession>A0AAF0BXH6</accession>
<dbReference type="Pfam" id="PF00501">
    <property type="entry name" value="AMP-binding"/>
    <property type="match status" value="1"/>
</dbReference>
<gene>
    <name evidence="5" type="ORF">PO878_10220</name>
</gene>
<dbReference type="InterPro" id="IPR025110">
    <property type="entry name" value="AMP-bd_C"/>
</dbReference>
<evidence type="ECO:0000259" key="3">
    <source>
        <dbReference type="Pfam" id="PF00501"/>
    </source>
</evidence>
<dbReference type="Proteomes" id="UP001216390">
    <property type="component" value="Chromosome"/>
</dbReference>
<dbReference type="AlphaFoldDB" id="A0AAF0BXH6"/>
<organism evidence="5 6">
    <name type="scientific">Iamia majanohamensis</name>
    <dbReference type="NCBI Taxonomy" id="467976"/>
    <lineage>
        <taxon>Bacteria</taxon>
        <taxon>Bacillati</taxon>
        <taxon>Actinomycetota</taxon>
        <taxon>Acidimicrobiia</taxon>
        <taxon>Acidimicrobiales</taxon>
        <taxon>Iamiaceae</taxon>
        <taxon>Iamia</taxon>
    </lineage>
</organism>
<dbReference type="PANTHER" id="PTHR43201:SF5">
    <property type="entry name" value="MEDIUM-CHAIN ACYL-COA LIGASE ACSF2, MITOCHONDRIAL"/>
    <property type="match status" value="1"/>
</dbReference>